<protein>
    <submittedName>
        <fullName evidence="1">Uncharacterized protein</fullName>
    </submittedName>
</protein>
<dbReference type="HOGENOM" id="CLU_2454517_0_0_1"/>
<accession>M2QYJ1</accession>
<evidence type="ECO:0000313" key="2">
    <source>
        <dbReference type="Proteomes" id="UP000016930"/>
    </source>
</evidence>
<name>M2QYJ1_CERS8</name>
<sequence length="89" mass="9445">MGTPSVMESVAACKAGRAHLTSSRRASNGGRSASAPLYHLERKQPILPWGCTAVCSGAYSSGPRHAEKQDEDWRDGSCQMLGVDPGVWA</sequence>
<dbReference type="Proteomes" id="UP000016930">
    <property type="component" value="Unassembled WGS sequence"/>
</dbReference>
<gene>
    <name evidence="1" type="ORF">CERSUDRAFT_120191</name>
</gene>
<dbReference type="AlphaFoldDB" id="M2QYJ1"/>
<evidence type="ECO:0000313" key="1">
    <source>
        <dbReference type="EMBL" id="EMD30982.1"/>
    </source>
</evidence>
<keyword evidence="2" id="KW-1185">Reference proteome</keyword>
<organism evidence="1 2">
    <name type="scientific">Ceriporiopsis subvermispora (strain B)</name>
    <name type="common">White-rot fungus</name>
    <name type="synonym">Gelatoporia subvermispora</name>
    <dbReference type="NCBI Taxonomy" id="914234"/>
    <lineage>
        <taxon>Eukaryota</taxon>
        <taxon>Fungi</taxon>
        <taxon>Dikarya</taxon>
        <taxon>Basidiomycota</taxon>
        <taxon>Agaricomycotina</taxon>
        <taxon>Agaricomycetes</taxon>
        <taxon>Polyporales</taxon>
        <taxon>Gelatoporiaceae</taxon>
        <taxon>Gelatoporia</taxon>
    </lineage>
</organism>
<dbReference type="EMBL" id="KB445826">
    <property type="protein sequence ID" value="EMD30982.1"/>
    <property type="molecule type" value="Genomic_DNA"/>
</dbReference>
<proteinExistence type="predicted"/>
<reference evidence="1 2" key="1">
    <citation type="journal article" date="2012" name="Proc. Natl. Acad. Sci. U.S.A.">
        <title>Comparative genomics of Ceriporiopsis subvermispora and Phanerochaete chrysosporium provide insight into selective ligninolysis.</title>
        <authorList>
            <person name="Fernandez-Fueyo E."/>
            <person name="Ruiz-Duenas F.J."/>
            <person name="Ferreira P."/>
            <person name="Floudas D."/>
            <person name="Hibbett D.S."/>
            <person name="Canessa P."/>
            <person name="Larrondo L.F."/>
            <person name="James T.Y."/>
            <person name="Seelenfreund D."/>
            <person name="Lobos S."/>
            <person name="Polanco R."/>
            <person name="Tello M."/>
            <person name="Honda Y."/>
            <person name="Watanabe T."/>
            <person name="Watanabe T."/>
            <person name="Ryu J.S."/>
            <person name="Kubicek C.P."/>
            <person name="Schmoll M."/>
            <person name="Gaskell J."/>
            <person name="Hammel K.E."/>
            <person name="St John F.J."/>
            <person name="Vanden Wymelenberg A."/>
            <person name="Sabat G."/>
            <person name="Splinter BonDurant S."/>
            <person name="Syed K."/>
            <person name="Yadav J.S."/>
            <person name="Doddapaneni H."/>
            <person name="Subramanian V."/>
            <person name="Lavin J.L."/>
            <person name="Oguiza J.A."/>
            <person name="Perez G."/>
            <person name="Pisabarro A.G."/>
            <person name="Ramirez L."/>
            <person name="Santoyo F."/>
            <person name="Master E."/>
            <person name="Coutinho P.M."/>
            <person name="Henrissat B."/>
            <person name="Lombard V."/>
            <person name="Magnuson J.K."/>
            <person name="Kuees U."/>
            <person name="Hori C."/>
            <person name="Igarashi K."/>
            <person name="Samejima M."/>
            <person name="Held B.W."/>
            <person name="Barry K.W."/>
            <person name="LaButti K.M."/>
            <person name="Lapidus A."/>
            <person name="Lindquist E.A."/>
            <person name="Lucas S.M."/>
            <person name="Riley R."/>
            <person name="Salamov A.A."/>
            <person name="Hoffmeister D."/>
            <person name="Schwenk D."/>
            <person name="Hadar Y."/>
            <person name="Yarden O."/>
            <person name="de Vries R.P."/>
            <person name="Wiebenga A."/>
            <person name="Stenlid J."/>
            <person name="Eastwood D."/>
            <person name="Grigoriev I.V."/>
            <person name="Berka R.M."/>
            <person name="Blanchette R.A."/>
            <person name="Kersten P."/>
            <person name="Martinez A.T."/>
            <person name="Vicuna R."/>
            <person name="Cullen D."/>
        </authorList>
    </citation>
    <scope>NUCLEOTIDE SEQUENCE [LARGE SCALE GENOMIC DNA]</scope>
    <source>
        <strain evidence="1 2">B</strain>
    </source>
</reference>